<evidence type="ECO:0000313" key="3">
    <source>
        <dbReference type="Proteomes" id="UP000310506"/>
    </source>
</evidence>
<protein>
    <submittedName>
        <fullName evidence="2">Uncharacterized protein</fullName>
    </submittedName>
</protein>
<evidence type="ECO:0000256" key="1">
    <source>
        <dbReference type="SAM" id="Phobius"/>
    </source>
</evidence>
<name>A0A4S3B976_9ENTE</name>
<sequence length="118" mass="13751">MDARALVGLVFFVILIVFGIISTGEIVSVVFNYKKFDIDQKKVVYETLILSFVVLVLIHFIQTLISIISPQWKLFMQTFFSPVFPLFTNSPLHINSLFLDAMIFEIIYLIKRRKNKMD</sequence>
<dbReference type="RefSeq" id="WP_136136576.1">
    <property type="nucleotide sequence ID" value="NZ_SDGV01000011.1"/>
</dbReference>
<evidence type="ECO:0000313" key="2">
    <source>
        <dbReference type="EMBL" id="THB61565.1"/>
    </source>
</evidence>
<proteinExistence type="predicted"/>
<keyword evidence="1" id="KW-1133">Transmembrane helix</keyword>
<feature type="transmembrane region" description="Helical" evidence="1">
    <location>
        <begin position="43"/>
        <end position="72"/>
    </location>
</feature>
<dbReference type="Proteomes" id="UP000310506">
    <property type="component" value="Unassembled WGS sequence"/>
</dbReference>
<feature type="transmembrane region" description="Helical" evidence="1">
    <location>
        <begin position="6"/>
        <end position="31"/>
    </location>
</feature>
<dbReference type="AlphaFoldDB" id="A0A4S3B976"/>
<gene>
    <name evidence="2" type="ORF">ESZ54_04920</name>
</gene>
<keyword evidence="3" id="KW-1185">Reference proteome</keyword>
<organism evidence="2 3">
    <name type="scientific">Vagococcus silagei</name>
    <dbReference type="NCBI Taxonomy" id="2508885"/>
    <lineage>
        <taxon>Bacteria</taxon>
        <taxon>Bacillati</taxon>
        <taxon>Bacillota</taxon>
        <taxon>Bacilli</taxon>
        <taxon>Lactobacillales</taxon>
        <taxon>Enterococcaceae</taxon>
        <taxon>Vagococcus</taxon>
    </lineage>
</organism>
<keyword evidence="1" id="KW-0812">Transmembrane</keyword>
<comment type="caution">
    <text evidence="2">The sequence shown here is derived from an EMBL/GenBank/DDBJ whole genome shotgun (WGS) entry which is preliminary data.</text>
</comment>
<feature type="transmembrane region" description="Helical" evidence="1">
    <location>
        <begin position="92"/>
        <end position="110"/>
    </location>
</feature>
<reference evidence="2 3" key="1">
    <citation type="submission" date="2019-01" db="EMBL/GenBank/DDBJ databases">
        <title>Vagococcus silagei sp. nov. isolated from brewer's grain.</title>
        <authorList>
            <person name="Guu J.-R."/>
        </authorList>
    </citation>
    <scope>NUCLEOTIDE SEQUENCE [LARGE SCALE GENOMIC DNA]</scope>
    <source>
        <strain evidence="2 3">2B-2</strain>
    </source>
</reference>
<keyword evidence="1" id="KW-0472">Membrane</keyword>
<dbReference type="EMBL" id="SDGV01000011">
    <property type="protein sequence ID" value="THB61565.1"/>
    <property type="molecule type" value="Genomic_DNA"/>
</dbReference>
<accession>A0A4S3B976</accession>